<sequence length="2664" mass="263749">MSVQEGVIGTERGQTQRWRAAFSALLTTRPVRARTATLTPAARRGAARVLSLLSLCLALVSGLWAAPAQAQNETKTFSFSYHWRDVLDRTMPAPVLGYDTNGLAFYFPDVNPFPTRTSGNDLCFTINKVAVPIDDGQGSLVSDLGTTWRLRFSTSQTYPCTATYTNMALATAMGLYTANVTIAITNTLPVFQQTAFTVPLGQTTTISKASIVTDADGDLISPLTLNQASKTGPGCGEVSLVTSGGSSVASGVAFTPSASGGACSIGITAHDGIATVAETLVFTAPAAQTISFTGAAPTNARVGGATYTPAATATSGLAVAFALDASSTGCALSGGVVSFTGVGTCVLNANQAGDASFQAASQVQQSFAVAAAAAAQTITFTSTAPTNAQASGATYTPTATATSGLAVAFALDATSTGCALSNGVVSFTGAGTCVLNANQAGNNDFLAASQVQQSFTVLAAAVAQTINFTSTAPTSAQAGVASYTPTATATSGLTVAFTLDGTSTGCSLSGGVVSFTGAGTCRINANQAGNTSFLAASQVQQAFTVIAAAPVAQTITFNTAPRNARAGGASYTPAATATSGLTVAFTLDGTSTGCSLSGGVVSFTSAGTCRINANQAGDASFLAASQVQQSFTVAAAPVVQGDHIVFPTFSYHWRDVLDRTMPAPVLGNDEAGLPLYFTDVNAFPSQGINFCYEINKVAVPMDDGRGALVVGVGTTWRLRFSTTHSYLCTATYTGMPLQTATTYYSADITIAITNTPAAFQQTAFTAPVGQTTTIPKASVVSSPDGDPISLTLNQASLTGPGCGAVSVVASGVEFTPSASGGACSISATANDGITTATQTLVFTAPAAQTISFTGAAPTNARVGGATYTPAATATSGLAVAFALDASSTGCSLSGGVVSFTGVGTCVLNANQAGDASFQAASQVQQSFAVAAAAAAQTITFTSTAPTNAQASGATYTPTATATSGLAVAFALDGASTGCSLSGGVISFTGAGTCVLNANQAGNNDFLAASQVQQSFTVLAAAVAQTINFTSTAPTSAQAGGATYTPTATATSGLTVAFTLDGTSTGCSLSGGVVSFTGAGTCRINANQAGNTSFLAASQVQQSFTVIAAAVAQTINFTSAAPTSAQAGGASYTPTATATSGLTVALTLDGASTGCSLSGGVVSFSGAGTCVLNANQAGDAAFLAAPQAQQSFTVIAAPVAQTINVTSTAPTTAQAGGATYTPTATATSGLTVAFTLDGTSTGCSLSGGVVTFTGAGTCVLNANQAGSIAFLAAAQVQQSFAVAAAANPVAQTLTFSSAAPTSAQAGGASYTPVAGATSGLAVVFTLDGTSTGCALAGGVVSFTGAGTCVLNANQAGNASFLPAPQVQQTFTVLAAPVAQTINFTSTAPTNAQAGGASYTPTATATSGLAVAFTLDGASTGCSLSGGVVSFTGAGTCRINANQAGNVSFLAATQVQQTFTVIAAAAAAQTINFTSTAPTSAQAGGASYTPTATATSGLAVAFTLDGASTGCSLSGGVVSFTGAGTCRINANQAGNVSFLAAAQVQQTFTVIAAAAAQTINFTSTAPTNAQAGGASYTPTATATSGLTVAFTLDGASTGCSLSGGVVSFTSAGTCRINANQAGNTSFLAAAQVQQTFTVTAAAVAQTINFTSTAPTSAQAGGPSYTPAATATSGLAVAFTLDGASTGCLLSSGVVSFTGAGTCRINANQAGDANFLAATQAQQAFTVSAAPVVTVAAPQTISFTSTAPTNAQVGGASYAPSATATSGLAVVFTLDGGSTGCALSGGVVSFTGAGTCVLNANQPGDVSFLAAAQAQQSFTVAAAAAAQTISFTSTAPSNARAGGASYTPAATATSGLAVVLTLDGASTGCALSGGVVSFTGAGTCVLNANQAGDASVQAALQVQQSFAVSAAAAAQTISFTSAAPTNAQAGGASYTPAAVASSGLAVAFTLDGASTGCALSGGVVSFTGAGTCVLNANQAGNNDVLAAPQVQQSFTVAAAPPVRAPQTIVFTATPPASAQAGGGYVVAATASSGLAVSFSLDGTSSGCSLSGASVSFIDAGTCRINANQAGNDRFLAAPQAQQSVTVSLAAAPVEFTSTPPATAQPGGSYTVTVAASGAAAAVISLDPASTGCALSGSQVVFTGPGVCRINADLPPTEAFPTGRRVQQSITIEKTAALCTLSSSAAKVFADLPVVLTAACASQSGRGQPSGTVTFTSGGATLGVATLVNGTGALTTQFSGVGDVVISAQYSGDAENAAASFVDALKILVDARPDPAQNGDIQSSVTEQASSQTRFGQTQIDNIFSRLQELNTVGAGRPSSLRIRAVGSSPRPVLSNGATDTRSSESEWLRALNFAQRWPNHALGADGIARDVQNPQARPAASSEPSDTGPWQLWTAGDVAIGVYRPLPDGKGRPTFTTQGVTAGYDRRVSDKVNAGFAVGFAFDTTRLPASLGRSEVQNLSLAAYANARLTPETFLSLILGSGSGTIDSERGFAGEEGKLSGARDTTQLFATFALTHDMVRGGMTFSPYARLDAVRIQLAAYEERGMRERALRYDRLVSDFASGVVGARLNYPLSVDRGRWLLHGRLEYRRRIAGDYQQRIGYANETSGERYPFLFSQQPIASESLDWRGGLRFAANPKTTLSLDYQGNSAAGQSPATIRAGVELRFP</sequence>
<dbReference type="Pfam" id="PF16640">
    <property type="entry name" value="Big_3_5"/>
    <property type="match status" value="1"/>
</dbReference>
<organism evidence="2 3">
    <name type="scientific">Caulobacter vibrioides</name>
    <name type="common">Caulobacter crescentus</name>
    <dbReference type="NCBI Taxonomy" id="155892"/>
    <lineage>
        <taxon>Bacteria</taxon>
        <taxon>Pseudomonadati</taxon>
        <taxon>Pseudomonadota</taxon>
        <taxon>Alphaproteobacteria</taxon>
        <taxon>Caulobacterales</taxon>
        <taxon>Caulobacteraceae</taxon>
        <taxon>Caulobacter</taxon>
    </lineage>
</organism>
<name>A0A2S1B7K5_CAUVI</name>
<dbReference type="SMART" id="SM00869">
    <property type="entry name" value="Autotransporter"/>
    <property type="match status" value="1"/>
</dbReference>
<evidence type="ECO:0000313" key="2">
    <source>
        <dbReference type="EMBL" id="AWC68639.1"/>
    </source>
</evidence>
<dbReference type="InterPro" id="IPR005546">
    <property type="entry name" value="Autotransporte_beta"/>
</dbReference>
<evidence type="ECO:0000259" key="1">
    <source>
        <dbReference type="PROSITE" id="PS51208"/>
    </source>
</evidence>
<dbReference type="SUPFAM" id="SSF103515">
    <property type="entry name" value="Autotransporter"/>
    <property type="match status" value="1"/>
</dbReference>
<dbReference type="PANTHER" id="PTHR34720:SF9">
    <property type="entry name" value="BLR4714 PROTEIN"/>
    <property type="match status" value="1"/>
</dbReference>
<dbReference type="Gene3D" id="2.40.128.130">
    <property type="entry name" value="Autotransporter beta-domain"/>
    <property type="match status" value="1"/>
</dbReference>
<proteinExistence type="predicted"/>
<dbReference type="EMBL" id="CP023315">
    <property type="protein sequence ID" value="AWC68639.1"/>
    <property type="molecule type" value="Genomic_DNA"/>
</dbReference>
<dbReference type="PROSITE" id="PS51208">
    <property type="entry name" value="AUTOTRANSPORTER"/>
    <property type="match status" value="1"/>
</dbReference>
<gene>
    <name evidence="2" type="ORF">CA606_20080</name>
</gene>
<dbReference type="Proteomes" id="UP000217311">
    <property type="component" value="Chromosome"/>
</dbReference>
<dbReference type="PANTHER" id="PTHR34720">
    <property type="entry name" value="MICROCYSTIN DEPENDENT PROTEIN"/>
    <property type="match status" value="1"/>
</dbReference>
<evidence type="ECO:0000313" key="3">
    <source>
        <dbReference type="Proteomes" id="UP000217311"/>
    </source>
</evidence>
<dbReference type="InterPro" id="IPR036709">
    <property type="entry name" value="Autotransporte_beta_dom_sf"/>
</dbReference>
<dbReference type="Gene3D" id="2.60.40.10">
    <property type="entry name" value="Immunoglobulins"/>
    <property type="match status" value="1"/>
</dbReference>
<dbReference type="Pfam" id="PF03797">
    <property type="entry name" value="Autotransporter"/>
    <property type="match status" value="1"/>
</dbReference>
<feature type="domain" description="Autotransporter" evidence="1">
    <location>
        <begin position="2382"/>
        <end position="2663"/>
    </location>
</feature>
<dbReference type="RefSeq" id="WP_181242761.1">
    <property type="nucleotide sequence ID" value="NZ_CP023315.3"/>
</dbReference>
<accession>A0A2S1B7K5</accession>
<protein>
    <recommendedName>
        <fullName evidence="1">Autotransporter domain-containing protein</fullName>
    </recommendedName>
</protein>
<reference evidence="3" key="1">
    <citation type="submission" date="2017-09" db="EMBL/GenBank/DDBJ databases">
        <title>Genome evolution observed in wild isolates of Caulobacter crescentus.</title>
        <authorList>
            <person name="Ely B."/>
            <person name="Wilson K."/>
            <person name="Scott D."/>
        </authorList>
    </citation>
    <scope>NUCLEOTIDE SEQUENCE [LARGE SCALE GENOMIC DNA]</scope>
    <source>
        <strain evidence="3">CB13b1a</strain>
    </source>
</reference>
<dbReference type="InterPro" id="IPR013783">
    <property type="entry name" value="Ig-like_fold"/>
</dbReference>
<dbReference type="InterPro" id="IPR032109">
    <property type="entry name" value="Big_3_5"/>
</dbReference>